<protein>
    <submittedName>
        <fullName evidence="2">Uncharacterized protein</fullName>
    </submittedName>
</protein>
<keyword evidence="1" id="KW-0812">Transmembrane</keyword>
<feature type="transmembrane region" description="Helical" evidence="1">
    <location>
        <begin position="61"/>
        <end position="85"/>
    </location>
</feature>
<accession>A0A1I4U5Q3</accession>
<dbReference type="InterPro" id="IPR054622">
    <property type="entry name" value="DVU0150-like"/>
</dbReference>
<gene>
    <name evidence="2" type="ORF">SAMN05660836_01652</name>
</gene>
<dbReference type="Proteomes" id="UP000199611">
    <property type="component" value="Unassembled WGS sequence"/>
</dbReference>
<keyword evidence="1" id="KW-0472">Membrane</keyword>
<keyword evidence="3" id="KW-1185">Reference proteome</keyword>
<name>A0A1I4U5Q3_9BACT</name>
<reference evidence="2 3" key="1">
    <citation type="submission" date="2016-10" db="EMBL/GenBank/DDBJ databases">
        <authorList>
            <person name="de Groot N.N."/>
        </authorList>
    </citation>
    <scope>NUCLEOTIDE SEQUENCE [LARGE SCALE GENOMIC DNA]</scope>
    <source>
        <strain evidence="2 3">DSM 9990</strain>
    </source>
</reference>
<dbReference type="EMBL" id="FOUU01000005">
    <property type="protein sequence ID" value="SFM84279.1"/>
    <property type="molecule type" value="Genomic_DNA"/>
</dbReference>
<dbReference type="OrthoDB" id="5460931at2"/>
<evidence type="ECO:0000313" key="3">
    <source>
        <dbReference type="Proteomes" id="UP000199611"/>
    </source>
</evidence>
<keyword evidence="1" id="KW-1133">Transmembrane helix</keyword>
<dbReference type="NCBIfam" id="NF040783">
    <property type="entry name" value="DVU0150_fam"/>
    <property type="match status" value="1"/>
</dbReference>
<dbReference type="RefSeq" id="WP_093394929.1">
    <property type="nucleotide sequence ID" value="NZ_FOUU01000005.1"/>
</dbReference>
<dbReference type="AlphaFoldDB" id="A0A1I4U5Q3"/>
<evidence type="ECO:0000313" key="2">
    <source>
        <dbReference type="EMBL" id="SFM84279.1"/>
    </source>
</evidence>
<sequence length="99" mass="11101">MEKIKKKLMGLIGFLFIFAPSMVWAGGGKASMLVVVADTRRISNPILHYFANMYNTNITLFAFWAVVLTAAYGCLLGLLMDFIMARTGLDLKTRKIIEH</sequence>
<evidence type="ECO:0000256" key="1">
    <source>
        <dbReference type="SAM" id="Phobius"/>
    </source>
</evidence>
<proteinExistence type="predicted"/>
<organism evidence="2 3">
    <name type="scientific">Thermodesulforhabdus norvegica</name>
    <dbReference type="NCBI Taxonomy" id="39841"/>
    <lineage>
        <taxon>Bacteria</taxon>
        <taxon>Pseudomonadati</taxon>
        <taxon>Thermodesulfobacteriota</taxon>
        <taxon>Syntrophobacteria</taxon>
        <taxon>Syntrophobacterales</taxon>
        <taxon>Thermodesulforhabdaceae</taxon>
        <taxon>Thermodesulforhabdus</taxon>
    </lineage>
</organism>
<dbReference type="STRING" id="39841.SAMN05660836_01652"/>